<evidence type="ECO:0000313" key="3">
    <source>
        <dbReference type="EMBL" id="KIM85133.1"/>
    </source>
</evidence>
<dbReference type="GO" id="GO:0043291">
    <property type="term" value="C:RAVE complex"/>
    <property type="evidence" value="ECO:0007669"/>
    <property type="project" value="TreeGrafter"/>
</dbReference>
<dbReference type="Proteomes" id="UP000054166">
    <property type="component" value="Unassembled WGS sequence"/>
</dbReference>
<reference evidence="3 4" key="1">
    <citation type="submission" date="2014-04" db="EMBL/GenBank/DDBJ databases">
        <authorList>
            <consortium name="DOE Joint Genome Institute"/>
            <person name="Kuo A."/>
            <person name="Tarkka M."/>
            <person name="Buscot F."/>
            <person name="Kohler A."/>
            <person name="Nagy L.G."/>
            <person name="Floudas D."/>
            <person name="Copeland A."/>
            <person name="Barry K.W."/>
            <person name="Cichocki N."/>
            <person name="Veneault-Fourrey C."/>
            <person name="LaButti K."/>
            <person name="Lindquist E.A."/>
            <person name="Lipzen A."/>
            <person name="Lundell T."/>
            <person name="Morin E."/>
            <person name="Murat C."/>
            <person name="Sun H."/>
            <person name="Tunlid A."/>
            <person name="Henrissat B."/>
            <person name="Grigoriev I.V."/>
            <person name="Hibbett D.S."/>
            <person name="Martin F."/>
            <person name="Nordberg H.P."/>
            <person name="Cantor M.N."/>
            <person name="Hua S.X."/>
        </authorList>
    </citation>
    <scope>NUCLEOTIDE SEQUENCE [LARGE SCALE GENOMIC DNA]</scope>
    <source>
        <strain evidence="3 4">F 1598</strain>
    </source>
</reference>
<dbReference type="InterPro" id="IPR015943">
    <property type="entry name" value="WD40/YVTN_repeat-like_dom_sf"/>
</dbReference>
<dbReference type="Pfam" id="PF12234">
    <property type="entry name" value="Rav1p_C"/>
    <property type="match status" value="1"/>
</dbReference>
<dbReference type="Gene3D" id="2.130.10.10">
    <property type="entry name" value="YVTN repeat-like/Quinoprotein amine dehydrogenase"/>
    <property type="match status" value="1"/>
</dbReference>
<dbReference type="GO" id="GO:0007035">
    <property type="term" value="P:vacuolar acidification"/>
    <property type="evidence" value="ECO:0007669"/>
    <property type="project" value="TreeGrafter"/>
</dbReference>
<dbReference type="InterPro" id="IPR022033">
    <property type="entry name" value="Rav1p_C"/>
</dbReference>
<protein>
    <recommendedName>
        <fullName evidence="2">RAVE complex protein Rav1 C-terminal domain-containing protein</fullName>
    </recommendedName>
</protein>
<dbReference type="HOGENOM" id="CLU_000310_0_1_1"/>
<dbReference type="OrthoDB" id="342131at2759"/>
<dbReference type="InterPro" id="IPR036322">
    <property type="entry name" value="WD40_repeat_dom_sf"/>
</dbReference>
<dbReference type="InterPro" id="IPR052208">
    <property type="entry name" value="DmX-like/RAVE_component"/>
</dbReference>
<sequence>MLDLQLSFVACPDAHLHHLLLQHDTLVLYPSADAVVILNARSQALVRVLAFGEAFPGTSQPMDKISCISVDSGMKLIVAAMNTRVAVWSLSGTQSDTWRIHSSLVLPDDHAVTTLDCNAGLLAVGSQRGLSVYTLILENDLLMWSQKWMHTYVHVSLHILCILIQSPRVTTPSRARFAPSMMYIATTSIEDNVVRIFSTTTGRLTQHISHPRPVTNFTWRHSVAASREDLVLYTITSDSVLRIFMPVLDSLQYLQLHGAIDIPFTPKSESKGKEKADPPNPTKNTLTSSIFWLDRKVIRDTFTAILEEIPEGGEEEEARRRRAKEVIDDGWDLFLRVMCDGSVLVTAVANIDGRPPRFLKQFTLQQTLPYTLPSPPTHLYILPTPTHRSITLITSPALTSYTLDPLLFFFGQQEGQEPIRQLARGMDRVEEEERKIIRFVRTPEGKGVGVIREEGGEAWVVRGRGTRLGRAGRWDKGDHVVVLDEGKNVATYSSTDQSLTLHSTPPITLSLPPITSLFSLPSSGPHESIVGITPTLSLVHIIHTPPTPTSPASLTQHPHHVLPSPVKVILPVDPMVWSVEKTRWPGGSGGGGGGGGVGGSDVLLSVSEEGELAFWALDEEAAAAGEEPWRCTERVRTGRKGFRTARCSSAKKSALVVPGPEGEELTIWDSTESEFASGLEYRTVFSSYEPINDLDWTSTPDNQSILAVGFPHHVEILCQQRMTYFDEGPGWTMCWKISIAHMVPYPISDSIWLANGSLLVGAGHQMFLYGQPIKSPSHGEKRSASLFEYAARHNGPLEDYHPQMLLQCLLWDKVETVKDIIVNLARNIRETRAGEKRESDWQSIPVDHFLRKDGAVKSNNTLSKQQYSLLFSAREEENGSGEDGFSRALVMELLDQLETEPLPHLTPNEHAHLLVLIQTTLEIDEQRRALDSNGLRYVISMRSFYILNQRVKSDPNSPQSNGVIPRQTGYRERLRYRDIVWAFHSESQELLLNMSIAACNGKMCWSDARALGIFIWLRSVESMKAHLEVIARNEYMMGDNRDPTECSLFYFALGKVKLVHGLWKQAAWHKEQAVMLKFLSNDFNEPRWRTAALKNAYALLSKQRFEYAAAFFLLGSCLKDAVNVCINKLSDFQLAITLARVVEQGDDGPVLSDILKNTVLPTAFRDGNRWLGSWAFWMLRRRDLAVRILLTPLQDIATSFDIRVTDIGEPHYDDPSLALLFSQLKSKTLQAAQGTSEISGRAEFNFVLQMTRVFCRMGCHVLALDLVRSWSFERPSTVARDLPEAFNASSMHDPKRIQSPSPISSRRSMFPLEPALRRRSTIMIDMEISSDPPTRRASPERTAPKRIAEESINEEGDLLARKAGMGNLMKSAKQDVKVPDFDMNAFF</sequence>
<dbReference type="STRING" id="765440.A0A0C3BFU7"/>
<evidence type="ECO:0000313" key="4">
    <source>
        <dbReference type="Proteomes" id="UP000054166"/>
    </source>
</evidence>
<keyword evidence="4" id="KW-1185">Reference proteome</keyword>
<name>A0A0C3BFU7_PILCF</name>
<dbReference type="SUPFAM" id="SSF50978">
    <property type="entry name" value="WD40 repeat-like"/>
    <property type="match status" value="1"/>
</dbReference>
<feature type="domain" description="RAVE complex protein Rav1 C-terminal" evidence="2">
    <location>
        <begin position="627"/>
        <end position="1266"/>
    </location>
</feature>
<evidence type="ECO:0000256" key="1">
    <source>
        <dbReference type="SAM" id="MobiDB-lite"/>
    </source>
</evidence>
<dbReference type="PANTHER" id="PTHR13950">
    <property type="entry name" value="RABCONNECTIN-RELATED"/>
    <property type="match status" value="1"/>
</dbReference>
<feature type="compositionally biased region" description="Basic and acidic residues" evidence="1">
    <location>
        <begin position="1333"/>
        <end position="1349"/>
    </location>
</feature>
<dbReference type="PANTHER" id="PTHR13950:SF9">
    <property type="entry name" value="RABCONNECTIN-3A"/>
    <property type="match status" value="1"/>
</dbReference>
<feature type="region of interest" description="Disordered" evidence="1">
    <location>
        <begin position="1329"/>
        <end position="1353"/>
    </location>
</feature>
<organism evidence="3 4">
    <name type="scientific">Piloderma croceum (strain F 1598)</name>
    <dbReference type="NCBI Taxonomy" id="765440"/>
    <lineage>
        <taxon>Eukaryota</taxon>
        <taxon>Fungi</taxon>
        <taxon>Dikarya</taxon>
        <taxon>Basidiomycota</taxon>
        <taxon>Agaricomycotina</taxon>
        <taxon>Agaricomycetes</taxon>
        <taxon>Agaricomycetidae</taxon>
        <taxon>Atheliales</taxon>
        <taxon>Atheliaceae</taxon>
        <taxon>Piloderma</taxon>
    </lineage>
</organism>
<dbReference type="InParanoid" id="A0A0C3BFU7"/>
<evidence type="ECO:0000259" key="2">
    <source>
        <dbReference type="Pfam" id="PF12234"/>
    </source>
</evidence>
<dbReference type="EMBL" id="KN832985">
    <property type="protein sequence ID" value="KIM85133.1"/>
    <property type="molecule type" value="Genomic_DNA"/>
</dbReference>
<reference evidence="4" key="2">
    <citation type="submission" date="2015-01" db="EMBL/GenBank/DDBJ databases">
        <title>Evolutionary Origins and Diversification of the Mycorrhizal Mutualists.</title>
        <authorList>
            <consortium name="DOE Joint Genome Institute"/>
            <consortium name="Mycorrhizal Genomics Consortium"/>
            <person name="Kohler A."/>
            <person name="Kuo A."/>
            <person name="Nagy L.G."/>
            <person name="Floudas D."/>
            <person name="Copeland A."/>
            <person name="Barry K.W."/>
            <person name="Cichocki N."/>
            <person name="Veneault-Fourrey C."/>
            <person name="LaButti K."/>
            <person name="Lindquist E.A."/>
            <person name="Lipzen A."/>
            <person name="Lundell T."/>
            <person name="Morin E."/>
            <person name="Murat C."/>
            <person name="Riley R."/>
            <person name="Ohm R."/>
            <person name="Sun H."/>
            <person name="Tunlid A."/>
            <person name="Henrissat B."/>
            <person name="Grigoriev I.V."/>
            <person name="Hibbett D.S."/>
            <person name="Martin F."/>
        </authorList>
    </citation>
    <scope>NUCLEOTIDE SEQUENCE [LARGE SCALE GENOMIC DNA]</scope>
    <source>
        <strain evidence="4">F 1598</strain>
    </source>
</reference>
<gene>
    <name evidence="3" type="ORF">PILCRDRAFT_96337</name>
</gene>
<accession>A0A0C3BFU7</accession>
<proteinExistence type="predicted"/>